<comment type="caution">
    <text evidence="1">The sequence shown here is derived from an EMBL/GenBank/DDBJ whole genome shotgun (WGS) entry which is preliminary data.</text>
</comment>
<organism evidence="1 2">
    <name type="scientific">Paraburkholderia gardini</name>
    <dbReference type="NCBI Taxonomy" id="2823469"/>
    <lineage>
        <taxon>Bacteria</taxon>
        <taxon>Pseudomonadati</taxon>
        <taxon>Pseudomonadota</taxon>
        <taxon>Betaproteobacteria</taxon>
        <taxon>Burkholderiales</taxon>
        <taxon>Burkholderiaceae</taxon>
        <taxon>Paraburkholderia</taxon>
    </lineage>
</organism>
<accession>A0ABN7QRH7</accession>
<keyword evidence="2" id="KW-1185">Reference proteome</keyword>
<dbReference type="EMBL" id="CAJQYY010000040">
    <property type="protein sequence ID" value="CAG4923361.1"/>
    <property type="molecule type" value="Genomic_DNA"/>
</dbReference>
<proteinExistence type="predicted"/>
<dbReference type="RefSeq" id="WP_228983546.1">
    <property type="nucleotide sequence ID" value="NZ_CAJQYY010000040.1"/>
</dbReference>
<evidence type="ECO:0000313" key="2">
    <source>
        <dbReference type="Proteomes" id="UP000789752"/>
    </source>
</evidence>
<protein>
    <submittedName>
        <fullName evidence="1">Uncharacterized protein</fullName>
    </submittedName>
</protein>
<dbReference type="Proteomes" id="UP000789752">
    <property type="component" value="Unassembled WGS sequence"/>
</dbReference>
<evidence type="ECO:0000313" key="1">
    <source>
        <dbReference type="EMBL" id="CAG4923361.1"/>
    </source>
</evidence>
<sequence length="86" mass="9533">MPREARTEQELLALVSAALESDPHTCGWTPTGIQEQEEDNEGCNWDIPYLRGNTKVVDDTDADVKDTVMPVAAGIINTLRSRYSLL</sequence>
<name>A0ABN7QRH7_9BURK</name>
<gene>
    <name evidence="1" type="ORF">R54767_04988</name>
</gene>
<reference evidence="1 2" key="1">
    <citation type="submission" date="2021-04" db="EMBL/GenBank/DDBJ databases">
        <authorList>
            <person name="Vanwijnsberghe S."/>
        </authorList>
    </citation>
    <scope>NUCLEOTIDE SEQUENCE [LARGE SCALE GENOMIC DNA]</scope>
    <source>
        <strain evidence="1 2">LMG 32171</strain>
    </source>
</reference>